<protein>
    <recommendedName>
        <fullName evidence="2">Flagellar hook-length control protein FliK</fullName>
    </recommendedName>
</protein>
<comment type="caution">
    <text evidence="1">The sequence shown here is derived from an EMBL/GenBank/DDBJ whole genome shotgun (WGS) entry which is preliminary data.</text>
</comment>
<evidence type="ECO:0000313" key="1">
    <source>
        <dbReference type="EMBL" id="HDD44476.1"/>
    </source>
</evidence>
<evidence type="ECO:0008006" key="2">
    <source>
        <dbReference type="Google" id="ProtNLM"/>
    </source>
</evidence>
<proteinExistence type="predicted"/>
<dbReference type="AlphaFoldDB" id="A0A7C0U2V9"/>
<dbReference type="Proteomes" id="UP000886289">
    <property type="component" value="Unassembled WGS sequence"/>
</dbReference>
<sequence length="308" mass="36884">MEPLHRLSELILVSQEEAQTIFTRIGQILKAQVIEKLTDSRFFLKFNEQLILAETSIPLIPGEIIKVRVEALRPKILLKLLPKKQSSSSKSIKDLEFKDPISALFKKILSWQEHDIKQTLYLLLANKEKIKKDFFWKLLAGICLSSKKKEKSILEKLFFTFLESESNKEKKEIIKNFLSYLTWLRDINHHLKEKGLYLRWPIQWNKEFKDFEVFIGHYFFHFRLELEHLKKLEGIIRLENQNDLFLDFLVEKEEIAKFIQTNIFQLYKILEILNFKIKGFHCEVANKEYWQKDLWINLTQITLVDVRV</sequence>
<organism evidence="1">
    <name type="scientific">Desulfofervidus auxilii</name>
    <dbReference type="NCBI Taxonomy" id="1621989"/>
    <lineage>
        <taxon>Bacteria</taxon>
        <taxon>Pseudomonadati</taxon>
        <taxon>Thermodesulfobacteriota</taxon>
        <taxon>Candidatus Desulfofervidia</taxon>
        <taxon>Candidatus Desulfofervidales</taxon>
        <taxon>Candidatus Desulfofervidaceae</taxon>
        <taxon>Candidatus Desulfofervidus</taxon>
    </lineage>
</organism>
<reference evidence="1" key="1">
    <citation type="journal article" date="2020" name="mSystems">
        <title>Genome- and Community-Level Interaction Insights into Carbon Utilization and Element Cycling Functions of Hydrothermarchaeota in Hydrothermal Sediment.</title>
        <authorList>
            <person name="Zhou Z."/>
            <person name="Liu Y."/>
            <person name="Xu W."/>
            <person name="Pan J."/>
            <person name="Luo Z.H."/>
            <person name="Li M."/>
        </authorList>
    </citation>
    <scope>NUCLEOTIDE SEQUENCE [LARGE SCALE GENOMIC DNA]</scope>
    <source>
        <strain evidence="1">HyVt-233</strain>
    </source>
</reference>
<name>A0A7C0U2V9_DESA2</name>
<accession>A0A7C0U2V9</accession>
<gene>
    <name evidence="1" type="ORF">ENG63_06420</name>
</gene>
<dbReference type="EMBL" id="DRBS01000245">
    <property type="protein sequence ID" value="HDD44476.1"/>
    <property type="molecule type" value="Genomic_DNA"/>
</dbReference>